<organism evidence="6 7">
    <name type="scientific">Schistosoma mekongi</name>
    <name type="common">Parasitic worm</name>
    <dbReference type="NCBI Taxonomy" id="38744"/>
    <lineage>
        <taxon>Eukaryota</taxon>
        <taxon>Metazoa</taxon>
        <taxon>Spiralia</taxon>
        <taxon>Lophotrochozoa</taxon>
        <taxon>Platyhelminthes</taxon>
        <taxon>Trematoda</taxon>
        <taxon>Digenea</taxon>
        <taxon>Strigeidida</taxon>
        <taxon>Schistosomatoidea</taxon>
        <taxon>Schistosomatidae</taxon>
        <taxon>Schistosoma</taxon>
    </lineage>
</organism>
<gene>
    <name evidence="6" type="ORF">MN116_006082</name>
</gene>
<dbReference type="InterPro" id="IPR008952">
    <property type="entry name" value="Tetraspanin_EC2_sf"/>
</dbReference>
<name>A0AAE1ZAX1_SCHME</name>
<dbReference type="Pfam" id="PF00335">
    <property type="entry name" value="Tetraspanin"/>
    <property type="match status" value="1"/>
</dbReference>
<evidence type="ECO:0000256" key="3">
    <source>
        <dbReference type="ARBA" id="ARBA00022989"/>
    </source>
</evidence>
<evidence type="ECO:0008006" key="8">
    <source>
        <dbReference type="Google" id="ProtNLM"/>
    </source>
</evidence>
<dbReference type="SUPFAM" id="SSF48652">
    <property type="entry name" value="Tetraspanin"/>
    <property type="match status" value="1"/>
</dbReference>
<dbReference type="GO" id="GO:0016020">
    <property type="term" value="C:membrane"/>
    <property type="evidence" value="ECO:0007669"/>
    <property type="project" value="UniProtKB-SubCell"/>
</dbReference>
<keyword evidence="3 5" id="KW-1133">Transmembrane helix</keyword>
<keyword evidence="4 5" id="KW-0472">Membrane</keyword>
<keyword evidence="7" id="KW-1185">Reference proteome</keyword>
<dbReference type="AlphaFoldDB" id="A0AAE1ZAX1"/>
<evidence type="ECO:0000256" key="4">
    <source>
        <dbReference type="ARBA" id="ARBA00023136"/>
    </source>
</evidence>
<protein>
    <recommendedName>
        <fullName evidence="8">Tetraspanin</fullName>
    </recommendedName>
</protein>
<dbReference type="Proteomes" id="UP001292079">
    <property type="component" value="Unassembled WGS sequence"/>
</dbReference>
<feature type="transmembrane region" description="Helical" evidence="5">
    <location>
        <begin position="253"/>
        <end position="278"/>
    </location>
</feature>
<evidence type="ECO:0000313" key="7">
    <source>
        <dbReference type="Proteomes" id="UP001292079"/>
    </source>
</evidence>
<reference evidence="6" key="1">
    <citation type="submission" date="2022-04" db="EMBL/GenBank/DDBJ databases">
        <authorList>
            <person name="Xu L."/>
            <person name="Lv Z."/>
        </authorList>
    </citation>
    <scope>NUCLEOTIDE SEQUENCE</scope>
    <source>
        <strain evidence="6">LV_2022a</strain>
    </source>
</reference>
<accession>A0AAE1ZAX1</accession>
<dbReference type="EMBL" id="JALJAT010000004">
    <property type="protein sequence ID" value="KAK4470538.1"/>
    <property type="molecule type" value="Genomic_DNA"/>
</dbReference>
<sequence>MTSLKGMLERRRYHPFHISRLQLKQWSSILAIVFALLAFSFISGGVWLLGNNRIESEIIGRRYYYEGGVLFIIIGILLLFSLVCQSFMIHLLFVSKKPWRFTEIKVKKAVALYLVLLFTATIPHVYCLYHLKTIRTKLIWSIKEQTEEALISLYGYEPDFTSAWDHLQSQSECCGFSGPQIYASSKWKYSQPNSSALVVLVPDSCRTLESLEEQVLEDLKTKSDYDELRQVTFQKGCSEFLYTHIEAVLSGSFIIPVISLVIVAFSFVLGIILCNFVVIGEEI</sequence>
<comment type="subcellular location">
    <subcellularLocation>
        <location evidence="1">Membrane</location>
        <topology evidence="1">Multi-pass membrane protein</topology>
    </subcellularLocation>
</comment>
<evidence type="ECO:0000313" key="6">
    <source>
        <dbReference type="EMBL" id="KAK4470538.1"/>
    </source>
</evidence>
<feature type="transmembrane region" description="Helical" evidence="5">
    <location>
        <begin position="110"/>
        <end position="131"/>
    </location>
</feature>
<evidence type="ECO:0000256" key="1">
    <source>
        <dbReference type="ARBA" id="ARBA00004141"/>
    </source>
</evidence>
<evidence type="ECO:0000256" key="2">
    <source>
        <dbReference type="ARBA" id="ARBA00022692"/>
    </source>
</evidence>
<reference evidence="6" key="2">
    <citation type="journal article" date="2023" name="Infect Dis Poverty">
        <title>Chromosome-scale genome of the human blood fluke Schistosoma mekongi and its implications for public health.</title>
        <authorList>
            <person name="Zhou M."/>
            <person name="Xu L."/>
            <person name="Xu D."/>
            <person name="Chen W."/>
            <person name="Khan J."/>
            <person name="Hu Y."/>
            <person name="Huang H."/>
            <person name="Wei H."/>
            <person name="Zhang Y."/>
            <person name="Chusongsang P."/>
            <person name="Tanasarnprasert K."/>
            <person name="Hu X."/>
            <person name="Limpanont Y."/>
            <person name="Lv Z."/>
        </authorList>
    </citation>
    <scope>NUCLEOTIDE SEQUENCE</scope>
    <source>
        <strain evidence="6">LV_2022a</strain>
    </source>
</reference>
<feature type="transmembrane region" description="Helical" evidence="5">
    <location>
        <begin position="69"/>
        <end position="89"/>
    </location>
</feature>
<feature type="transmembrane region" description="Helical" evidence="5">
    <location>
        <begin position="29"/>
        <end position="49"/>
    </location>
</feature>
<evidence type="ECO:0000256" key="5">
    <source>
        <dbReference type="SAM" id="Phobius"/>
    </source>
</evidence>
<comment type="caution">
    <text evidence="6">The sequence shown here is derived from an EMBL/GenBank/DDBJ whole genome shotgun (WGS) entry which is preliminary data.</text>
</comment>
<dbReference type="Gene3D" id="1.10.1450.10">
    <property type="entry name" value="Tetraspanin"/>
    <property type="match status" value="1"/>
</dbReference>
<proteinExistence type="predicted"/>
<keyword evidence="2 5" id="KW-0812">Transmembrane</keyword>
<dbReference type="InterPro" id="IPR018499">
    <property type="entry name" value="Tetraspanin/Peripherin"/>
</dbReference>